<evidence type="ECO:0000313" key="2">
    <source>
        <dbReference type="Proteomes" id="UP001302666"/>
    </source>
</evidence>
<dbReference type="Proteomes" id="UP001302666">
    <property type="component" value="Plasmid unnamed4"/>
</dbReference>
<reference evidence="1 2" key="1">
    <citation type="submission" date="2023-10" db="EMBL/GenBank/DDBJ databases">
        <title>Eight complete genome sequences of bacteria isolated from laboratory stock of Giant Kelp gametophytes.</title>
        <authorList>
            <person name="Tolentino B."/>
            <person name="Nuzhdin S."/>
        </authorList>
    </citation>
    <scope>NUCLEOTIDE SEQUENCE [LARGE SCALE GENOMIC DNA]</scope>
    <source>
        <strain evidence="1 2">LC.270.F.C4</strain>
        <plasmid evidence="1 2">unnamed4</plasmid>
    </source>
</reference>
<dbReference type="RefSeq" id="WP_106165035.1">
    <property type="nucleotide sequence ID" value="NZ_CP136707.1"/>
</dbReference>
<geneLocation type="plasmid" evidence="1 2">
    <name>unnamed4</name>
</geneLocation>
<organism evidence="1 2">
    <name type="scientific">Tritonibacter scottomollicae</name>
    <name type="common">Epibacterium scottomollicae</name>
    <dbReference type="NCBI Taxonomy" id="483013"/>
    <lineage>
        <taxon>Bacteria</taxon>
        <taxon>Pseudomonadati</taxon>
        <taxon>Pseudomonadota</taxon>
        <taxon>Alphaproteobacteria</taxon>
        <taxon>Rhodobacterales</taxon>
        <taxon>Paracoccaceae</taxon>
        <taxon>Tritonibacter</taxon>
    </lineage>
</organism>
<keyword evidence="2" id="KW-1185">Reference proteome</keyword>
<evidence type="ECO:0000313" key="1">
    <source>
        <dbReference type="EMBL" id="WOI35416.1"/>
    </source>
</evidence>
<keyword evidence="1" id="KW-0614">Plasmid</keyword>
<gene>
    <name evidence="1" type="ORF">R1T40_22000</name>
</gene>
<accession>A0ABZ0HNF4</accession>
<protein>
    <submittedName>
        <fullName evidence="1">Uncharacterized protein</fullName>
    </submittedName>
</protein>
<name>A0ABZ0HNF4_TRISK</name>
<dbReference type="EMBL" id="CP136707">
    <property type="protein sequence ID" value="WOI35416.1"/>
    <property type="molecule type" value="Genomic_DNA"/>
</dbReference>
<sequence>MRQLKLIPMSDGEKGKPGAQWWDGAYQCRNFEGYFQKRKQGRGPWKFDIEGVGFDGISAYVYRVREDGELEEEKVPIDDQDRITVNGRKYGSKNWEPCIEFFVQSVSKNLLRDPKALFGRF</sequence>
<proteinExistence type="predicted"/>